<keyword evidence="1" id="KW-0175">Coiled coil</keyword>
<dbReference type="STRING" id="225164.V3ZWX7"/>
<reference evidence="3 4" key="1">
    <citation type="journal article" date="2013" name="Nature">
        <title>Insights into bilaterian evolution from three spiralian genomes.</title>
        <authorList>
            <person name="Simakov O."/>
            <person name="Marletaz F."/>
            <person name="Cho S.J."/>
            <person name="Edsinger-Gonzales E."/>
            <person name="Havlak P."/>
            <person name="Hellsten U."/>
            <person name="Kuo D.H."/>
            <person name="Larsson T."/>
            <person name="Lv J."/>
            <person name="Arendt D."/>
            <person name="Savage R."/>
            <person name="Osoegawa K."/>
            <person name="de Jong P."/>
            <person name="Grimwood J."/>
            <person name="Chapman J.A."/>
            <person name="Shapiro H."/>
            <person name="Aerts A."/>
            <person name="Otillar R.P."/>
            <person name="Terry A.Y."/>
            <person name="Boore J.L."/>
            <person name="Grigoriev I.V."/>
            <person name="Lindberg D.R."/>
            <person name="Seaver E.C."/>
            <person name="Weisblat D.A."/>
            <person name="Putnam N.H."/>
            <person name="Rokhsar D.S."/>
        </authorList>
    </citation>
    <scope>NUCLEOTIDE SEQUENCE [LARGE SCALE GENOMIC DNA]</scope>
</reference>
<evidence type="ECO:0000256" key="2">
    <source>
        <dbReference type="SAM" id="MobiDB-lite"/>
    </source>
</evidence>
<feature type="region of interest" description="Disordered" evidence="2">
    <location>
        <begin position="1"/>
        <end position="23"/>
    </location>
</feature>
<feature type="region of interest" description="Disordered" evidence="2">
    <location>
        <begin position="82"/>
        <end position="128"/>
    </location>
</feature>
<dbReference type="OrthoDB" id="6426880at2759"/>
<evidence type="ECO:0000256" key="1">
    <source>
        <dbReference type="SAM" id="Coils"/>
    </source>
</evidence>
<gene>
    <name evidence="3" type="ORF">LOTGIDRAFT_154940</name>
</gene>
<protein>
    <submittedName>
        <fullName evidence="3">Uncharacterized protein</fullName>
    </submittedName>
</protein>
<feature type="coiled-coil region" evidence="1">
    <location>
        <begin position="31"/>
        <end position="58"/>
    </location>
</feature>
<dbReference type="KEGG" id="lgi:LOTGIDRAFT_154940"/>
<dbReference type="GeneID" id="20236458"/>
<accession>V3ZWX7</accession>
<dbReference type="CTD" id="20236458"/>
<dbReference type="RefSeq" id="XP_009063692.1">
    <property type="nucleotide sequence ID" value="XM_009065444.1"/>
</dbReference>
<dbReference type="Proteomes" id="UP000030746">
    <property type="component" value="Unassembled WGS sequence"/>
</dbReference>
<keyword evidence="4" id="KW-1185">Reference proteome</keyword>
<sequence length="128" mass="14964">MAEKDLSYCRPLDRSPEKLSPHLSSENVKAITDVRMAVENVRKKFDELNNNLHERDKAVAFERKLKEKAEEKIKSKLVDMYQDDGHVNSELRNRLPRANKTDPLSSTHYHSDDDISFKNIPPETERSW</sequence>
<organism evidence="3 4">
    <name type="scientific">Lottia gigantea</name>
    <name type="common">Giant owl limpet</name>
    <dbReference type="NCBI Taxonomy" id="225164"/>
    <lineage>
        <taxon>Eukaryota</taxon>
        <taxon>Metazoa</taxon>
        <taxon>Spiralia</taxon>
        <taxon>Lophotrochozoa</taxon>
        <taxon>Mollusca</taxon>
        <taxon>Gastropoda</taxon>
        <taxon>Patellogastropoda</taxon>
        <taxon>Lottioidea</taxon>
        <taxon>Lottiidae</taxon>
        <taxon>Lottia</taxon>
    </lineage>
</organism>
<dbReference type="AlphaFoldDB" id="V3ZWX7"/>
<dbReference type="EMBL" id="KB203274">
    <property type="protein sequence ID" value="ESO85446.1"/>
    <property type="molecule type" value="Genomic_DNA"/>
</dbReference>
<name>V3ZWX7_LOTGI</name>
<feature type="compositionally biased region" description="Basic and acidic residues" evidence="2">
    <location>
        <begin position="82"/>
        <end position="93"/>
    </location>
</feature>
<evidence type="ECO:0000313" key="3">
    <source>
        <dbReference type="EMBL" id="ESO85446.1"/>
    </source>
</evidence>
<feature type="compositionally biased region" description="Basic and acidic residues" evidence="2">
    <location>
        <begin position="1"/>
        <end position="20"/>
    </location>
</feature>
<evidence type="ECO:0000313" key="4">
    <source>
        <dbReference type="Proteomes" id="UP000030746"/>
    </source>
</evidence>
<dbReference type="HOGENOM" id="CLU_1962091_0_0_1"/>
<proteinExistence type="predicted"/>